<accession>A0A158L272</accession>
<evidence type="ECO:0000313" key="2">
    <source>
        <dbReference type="Proteomes" id="UP000054770"/>
    </source>
</evidence>
<dbReference type="AlphaFoldDB" id="A0A158L272"/>
<dbReference type="Proteomes" id="UP000054770">
    <property type="component" value="Unassembled WGS sequence"/>
</dbReference>
<reference evidence="1" key="1">
    <citation type="submission" date="2016-01" db="EMBL/GenBank/DDBJ databases">
        <authorList>
            <person name="Peeters C."/>
        </authorList>
    </citation>
    <scope>NUCLEOTIDE SEQUENCE [LARGE SCALE GENOMIC DNA]</scope>
    <source>
        <strain evidence="1">LMG 22940</strain>
    </source>
</reference>
<keyword evidence="2" id="KW-1185">Reference proteome</keyword>
<sequence>MVAGRIPAATPNKLRFNGLRQRIFMPDRVGPDIGHCCHWITDITAAGEDPIAVIQWRVQFVDREWPLSRKSNAR</sequence>
<name>A0A158L272_9BURK</name>
<evidence type="ECO:0000313" key="1">
    <source>
        <dbReference type="EMBL" id="SAL87484.1"/>
    </source>
</evidence>
<gene>
    <name evidence="1" type="ORF">AWB68_08420</name>
</gene>
<comment type="caution">
    <text evidence="1">The sequence shown here is derived from an EMBL/GenBank/DDBJ whole genome shotgun (WGS) entry which is preliminary data.</text>
</comment>
<protein>
    <submittedName>
        <fullName evidence="1">Uncharacterized protein</fullName>
    </submittedName>
</protein>
<dbReference type="EMBL" id="FCON02000294">
    <property type="protein sequence ID" value="SAL87484.1"/>
    <property type="molecule type" value="Genomic_DNA"/>
</dbReference>
<proteinExistence type="predicted"/>
<organism evidence="1 2">
    <name type="scientific">Caballeronia choica</name>
    <dbReference type="NCBI Taxonomy" id="326476"/>
    <lineage>
        <taxon>Bacteria</taxon>
        <taxon>Pseudomonadati</taxon>
        <taxon>Pseudomonadota</taxon>
        <taxon>Betaproteobacteria</taxon>
        <taxon>Burkholderiales</taxon>
        <taxon>Burkholderiaceae</taxon>
        <taxon>Caballeronia</taxon>
    </lineage>
</organism>